<keyword evidence="3" id="KW-1185">Reference proteome</keyword>
<dbReference type="PANTHER" id="PTHR10656:SF69">
    <property type="entry name" value="MAB-21-LIKE HHH_H2TH-LIKE DOMAIN-CONTAINING PROTEIN"/>
    <property type="match status" value="1"/>
</dbReference>
<organism evidence="2 3">
    <name type="scientific">Mytilus edulis</name>
    <name type="common">Blue mussel</name>
    <dbReference type="NCBI Taxonomy" id="6550"/>
    <lineage>
        <taxon>Eukaryota</taxon>
        <taxon>Metazoa</taxon>
        <taxon>Spiralia</taxon>
        <taxon>Lophotrochozoa</taxon>
        <taxon>Mollusca</taxon>
        <taxon>Bivalvia</taxon>
        <taxon>Autobranchia</taxon>
        <taxon>Pteriomorphia</taxon>
        <taxon>Mytilida</taxon>
        <taxon>Mytiloidea</taxon>
        <taxon>Mytilidae</taxon>
        <taxon>Mytilinae</taxon>
        <taxon>Mytilus</taxon>
    </lineage>
</organism>
<dbReference type="OrthoDB" id="10633856at2759"/>
<dbReference type="EMBL" id="CAJPWZ010001303">
    <property type="protein sequence ID" value="CAG2212598.1"/>
    <property type="molecule type" value="Genomic_DNA"/>
</dbReference>
<reference evidence="2" key="1">
    <citation type="submission" date="2021-03" db="EMBL/GenBank/DDBJ databases">
        <authorList>
            <person name="Bekaert M."/>
        </authorList>
    </citation>
    <scope>NUCLEOTIDE SEQUENCE</scope>
</reference>
<evidence type="ECO:0000259" key="1">
    <source>
        <dbReference type="Pfam" id="PF03281"/>
    </source>
</evidence>
<accession>A0A8S3S0E1</accession>
<feature type="domain" description="Mab-21-like nucleotidyltransferase" evidence="1">
    <location>
        <begin position="181"/>
        <end position="252"/>
    </location>
</feature>
<dbReference type="Proteomes" id="UP000683360">
    <property type="component" value="Unassembled WGS sequence"/>
</dbReference>
<evidence type="ECO:0000313" key="2">
    <source>
        <dbReference type="EMBL" id="CAG2212598.1"/>
    </source>
</evidence>
<comment type="caution">
    <text evidence="2">The sequence shown here is derived from an EMBL/GenBank/DDBJ whole genome shotgun (WGS) entry which is preliminary data.</text>
</comment>
<sequence length="259" mass="30366">MIKYIFSVERNDSIYLFDVLEDIGANDSYRKICQERALTSEIITTLTCDLTVYRVGSVGEDTVLPGVETDEDILHCEEHFPVIEDISEAYKYKHSFLIVRETETPAGYVKLQLVLSNIPRRKIHWHLCNDYFVNVLKIDFKSYFTIDRFGRIVHYDLLSDDNNIPGLFRYKNRPAATLAHKVDMVVGYRCTKWPAMAQEWRSRHRCNGWPTNEMIDTLKSLGVFVVRKGHLTSQEEDIEWRISFCLQERKLIFNLTDVQ</sequence>
<dbReference type="Pfam" id="PF03281">
    <property type="entry name" value="Mab-21"/>
    <property type="match status" value="1"/>
</dbReference>
<dbReference type="InterPro" id="IPR046903">
    <property type="entry name" value="Mab-21-like_nuc_Trfase"/>
</dbReference>
<evidence type="ECO:0000313" key="3">
    <source>
        <dbReference type="Proteomes" id="UP000683360"/>
    </source>
</evidence>
<proteinExistence type="predicted"/>
<dbReference type="PANTHER" id="PTHR10656">
    <property type="entry name" value="CELL FATE DETERMINING PROTEIN MAB21-RELATED"/>
    <property type="match status" value="1"/>
</dbReference>
<name>A0A8S3S0E1_MYTED</name>
<dbReference type="AlphaFoldDB" id="A0A8S3S0E1"/>
<gene>
    <name evidence="2" type="ORF">MEDL_26547</name>
</gene>
<protein>
    <recommendedName>
        <fullName evidence="1">Mab-21-like nucleotidyltransferase domain-containing protein</fullName>
    </recommendedName>
</protein>